<reference evidence="1 2" key="1">
    <citation type="submission" date="2019-07" db="EMBL/GenBank/DDBJ databases">
        <authorList>
            <person name="Kim J."/>
        </authorList>
    </citation>
    <scope>NUCLEOTIDE SEQUENCE [LARGE SCALE GENOMIC DNA]</scope>
    <source>
        <strain evidence="1 2">JC52</strain>
    </source>
</reference>
<accession>A0A559K4C6</accession>
<evidence type="ECO:0008006" key="3">
    <source>
        <dbReference type="Google" id="ProtNLM"/>
    </source>
</evidence>
<dbReference type="PANTHER" id="PTHR10000:SF8">
    <property type="entry name" value="HAD SUPERFAMILY HYDROLASE-LIKE, TYPE 3"/>
    <property type="match status" value="1"/>
</dbReference>
<dbReference type="OrthoDB" id="9781413at2"/>
<name>A0A559K4C6_9BACL</name>
<comment type="caution">
    <text evidence="1">The sequence shown here is derived from an EMBL/GenBank/DDBJ whole genome shotgun (WGS) entry which is preliminary data.</text>
</comment>
<keyword evidence="2" id="KW-1185">Reference proteome</keyword>
<proteinExistence type="predicted"/>
<dbReference type="Pfam" id="PF08282">
    <property type="entry name" value="Hydrolase_3"/>
    <property type="match status" value="1"/>
</dbReference>
<dbReference type="GO" id="GO:0016791">
    <property type="term" value="F:phosphatase activity"/>
    <property type="evidence" value="ECO:0007669"/>
    <property type="project" value="TreeGrafter"/>
</dbReference>
<protein>
    <recommendedName>
        <fullName evidence="3">HAD family phosphatase</fullName>
    </recommendedName>
</protein>
<evidence type="ECO:0000313" key="2">
    <source>
        <dbReference type="Proteomes" id="UP000317036"/>
    </source>
</evidence>
<evidence type="ECO:0000313" key="1">
    <source>
        <dbReference type="EMBL" id="TVY06999.1"/>
    </source>
</evidence>
<dbReference type="PANTHER" id="PTHR10000">
    <property type="entry name" value="PHOSPHOSERINE PHOSPHATASE"/>
    <property type="match status" value="1"/>
</dbReference>
<gene>
    <name evidence="1" type="ORF">FPZ49_26570</name>
</gene>
<dbReference type="Gene3D" id="3.40.50.1000">
    <property type="entry name" value="HAD superfamily/HAD-like"/>
    <property type="match status" value="1"/>
</dbReference>
<organism evidence="1 2">
    <name type="scientific">Paenibacillus cremeus</name>
    <dbReference type="NCBI Taxonomy" id="2163881"/>
    <lineage>
        <taxon>Bacteria</taxon>
        <taxon>Bacillati</taxon>
        <taxon>Bacillota</taxon>
        <taxon>Bacilli</taxon>
        <taxon>Bacillales</taxon>
        <taxon>Paenibacillaceae</taxon>
        <taxon>Paenibacillus</taxon>
    </lineage>
</organism>
<dbReference type="AlphaFoldDB" id="A0A559K4C6"/>
<dbReference type="GO" id="GO:0005829">
    <property type="term" value="C:cytosol"/>
    <property type="evidence" value="ECO:0007669"/>
    <property type="project" value="TreeGrafter"/>
</dbReference>
<dbReference type="EMBL" id="VNJI01000045">
    <property type="protein sequence ID" value="TVY06999.1"/>
    <property type="molecule type" value="Genomic_DNA"/>
</dbReference>
<dbReference type="Proteomes" id="UP000317036">
    <property type="component" value="Unassembled WGS sequence"/>
</dbReference>
<dbReference type="InterPro" id="IPR036412">
    <property type="entry name" value="HAD-like_sf"/>
</dbReference>
<dbReference type="InterPro" id="IPR023214">
    <property type="entry name" value="HAD_sf"/>
</dbReference>
<sequence length="75" mass="8092">MPFVDTIVLDLDGTLLNLQKRVSDRNLAAVLDSHALGVRIIIATARPFRSVKSLLPFTFASTGADDLLQRGGCPI</sequence>
<dbReference type="GO" id="GO:0000287">
    <property type="term" value="F:magnesium ion binding"/>
    <property type="evidence" value="ECO:0007669"/>
    <property type="project" value="TreeGrafter"/>
</dbReference>
<dbReference type="RefSeq" id="WP_144852821.1">
    <property type="nucleotide sequence ID" value="NZ_VNJI01000045.1"/>
</dbReference>
<dbReference type="SUPFAM" id="SSF56784">
    <property type="entry name" value="HAD-like"/>
    <property type="match status" value="1"/>
</dbReference>